<protein>
    <submittedName>
        <fullName evidence="2">Uncharacterized protein</fullName>
    </submittedName>
</protein>
<gene>
    <name evidence="2" type="ORF">SAMN05216386_1021</name>
</gene>
<dbReference type="AlphaFoldDB" id="A0A1I4Z5B5"/>
<evidence type="ECO:0000313" key="3">
    <source>
        <dbReference type="Proteomes" id="UP000183107"/>
    </source>
</evidence>
<keyword evidence="3" id="KW-1185">Reference proteome</keyword>
<name>A0A1I4Z5B5_9PROT</name>
<feature type="signal peptide" evidence="1">
    <location>
        <begin position="1"/>
        <end position="19"/>
    </location>
</feature>
<keyword evidence="1" id="KW-0732">Signal</keyword>
<dbReference type="Proteomes" id="UP000183107">
    <property type="component" value="Unassembled WGS sequence"/>
</dbReference>
<evidence type="ECO:0000256" key="1">
    <source>
        <dbReference type="SAM" id="SignalP"/>
    </source>
</evidence>
<feature type="chain" id="PRO_5010381552" evidence="1">
    <location>
        <begin position="20"/>
        <end position="166"/>
    </location>
</feature>
<reference evidence="3" key="1">
    <citation type="submission" date="2016-10" db="EMBL/GenBank/DDBJ databases">
        <authorList>
            <person name="Varghese N."/>
        </authorList>
    </citation>
    <scope>NUCLEOTIDE SEQUENCE [LARGE SCALE GENOMIC DNA]</scope>
    <source>
        <strain evidence="3">Nsp8</strain>
    </source>
</reference>
<sequence length="166" mass="17187">MLVALLSAAVIVTTGCATSKMSSAPMASQVKHSVSVIALAPGGGLLTDAVGIELANRGFTIIDPSSTSSMMVRLNLDEIEISRPEGLAKLKDQGIDAFLIVRAAGGYDQQPQSASVRMNSTHNGKLLAGITWQNGYGGMAGSPADRIMRKGLSESAIATALSERVK</sequence>
<evidence type="ECO:0000313" key="2">
    <source>
        <dbReference type="EMBL" id="SFN45090.1"/>
    </source>
</evidence>
<dbReference type="EMBL" id="FOVJ01000001">
    <property type="protein sequence ID" value="SFN45090.1"/>
    <property type="molecule type" value="Genomic_DNA"/>
</dbReference>
<organism evidence="2 3">
    <name type="scientific">Nitrosospira briensis</name>
    <dbReference type="NCBI Taxonomy" id="35799"/>
    <lineage>
        <taxon>Bacteria</taxon>
        <taxon>Pseudomonadati</taxon>
        <taxon>Pseudomonadota</taxon>
        <taxon>Betaproteobacteria</taxon>
        <taxon>Nitrosomonadales</taxon>
        <taxon>Nitrosomonadaceae</taxon>
        <taxon>Nitrosospira</taxon>
    </lineage>
</organism>
<proteinExistence type="predicted"/>
<accession>A0A1I4Z5B5</accession>